<organism evidence="2 3">
    <name type="scientific">Actinocorallia aurantiaca</name>
    <dbReference type="NCBI Taxonomy" id="46204"/>
    <lineage>
        <taxon>Bacteria</taxon>
        <taxon>Bacillati</taxon>
        <taxon>Actinomycetota</taxon>
        <taxon>Actinomycetes</taxon>
        <taxon>Streptosporangiales</taxon>
        <taxon>Thermomonosporaceae</taxon>
        <taxon>Actinocorallia</taxon>
    </lineage>
</organism>
<feature type="region of interest" description="Disordered" evidence="1">
    <location>
        <begin position="209"/>
        <end position="233"/>
    </location>
</feature>
<evidence type="ECO:0000313" key="2">
    <source>
        <dbReference type="EMBL" id="GAA2729098.1"/>
    </source>
</evidence>
<dbReference type="PRINTS" id="PR00081">
    <property type="entry name" value="GDHRDH"/>
</dbReference>
<evidence type="ECO:0000256" key="1">
    <source>
        <dbReference type="SAM" id="MobiDB-lite"/>
    </source>
</evidence>
<dbReference type="Gene3D" id="3.40.50.720">
    <property type="entry name" value="NAD(P)-binding Rossmann-like Domain"/>
    <property type="match status" value="1"/>
</dbReference>
<dbReference type="Proteomes" id="UP001501842">
    <property type="component" value="Unassembled WGS sequence"/>
</dbReference>
<evidence type="ECO:0000313" key="3">
    <source>
        <dbReference type="Proteomes" id="UP001501842"/>
    </source>
</evidence>
<dbReference type="Pfam" id="PF00106">
    <property type="entry name" value="adh_short"/>
    <property type="match status" value="1"/>
</dbReference>
<gene>
    <name evidence="2" type="ORF">GCM10010439_38750</name>
</gene>
<reference evidence="2 3" key="1">
    <citation type="journal article" date="2019" name="Int. J. Syst. Evol. Microbiol.">
        <title>The Global Catalogue of Microorganisms (GCM) 10K type strain sequencing project: providing services to taxonomists for standard genome sequencing and annotation.</title>
        <authorList>
            <consortium name="The Broad Institute Genomics Platform"/>
            <consortium name="The Broad Institute Genome Sequencing Center for Infectious Disease"/>
            <person name="Wu L."/>
            <person name="Ma J."/>
        </authorList>
    </citation>
    <scope>NUCLEOTIDE SEQUENCE [LARGE SCALE GENOMIC DNA]</scope>
    <source>
        <strain evidence="2 3">JCM 8201</strain>
    </source>
</reference>
<comment type="caution">
    <text evidence="2">The sequence shown here is derived from an EMBL/GenBank/DDBJ whole genome shotgun (WGS) entry which is preliminary data.</text>
</comment>
<dbReference type="PANTHER" id="PTHR43431:SF1">
    <property type="entry name" value="OS08G0476300 PROTEIN"/>
    <property type="match status" value="1"/>
</dbReference>
<keyword evidence="3" id="KW-1185">Reference proteome</keyword>
<protein>
    <submittedName>
        <fullName evidence="2">SDR family NAD(P)-dependent oxidoreductase</fullName>
    </submittedName>
</protein>
<accession>A0ABN3UB05</accession>
<dbReference type="PANTHER" id="PTHR43431">
    <property type="entry name" value="OXIDOREDUCTASE, SHORT CHAIN DEHYDROGENASE/REDUCTASE FAMILY (AFU_ORTHOLOGUE AFUA_5G14000)"/>
    <property type="match status" value="1"/>
</dbReference>
<dbReference type="SUPFAM" id="SSF51735">
    <property type="entry name" value="NAD(P)-binding Rossmann-fold domains"/>
    <property type="match status" value="1"/>
</dbReference>
<dbReference type="RefSeq" id="WP_344451919.1">
    <property type="nucleotide sequence ID" value="NZ_BAAATZ010000015.1"/>
</dbReference>
<proteinExistence type="predicted"/>
<dbReference type="EMBL" id="BAAATZ010000015">
    <property type="protein sequence ID" value="GAA2729098.1"/>
    <property type="molecule type" value="Genomic_DNA"/>
</dbReference>
<sequence length="233" mass="24268">MSGVVIIGAGPGIGQAVARRFAREGLPIALIARNDETLSTVSEAVAPSGVRVVASAADSTDDAALRAALDRVVGEIGPPDVVVYNAAIIQADALGELSARAHLDAWAVNVVGAVTAAAHLLPVMARRGSGSFIITGGMPDPKPQYVSLSLGKAGVRTLVTLLDREYGPSGIHVATVTVDGPVAPGTGFDPDDIAEHYWRLHTQPRHRWDREILHTGQATPGEETPNGAEDSRR</sequence>
<dbReference type="InterPro" id="IPR002347">
    <property type="entry name" value="SDR_fam"/>
</dbReference>
<dbReference type="InterPro" id="IPR036291">
    <property type="entry name" value="NAD(P)-bd_dom_sf"/>
</dbReference>
<name>A0ABN3UB05_9ACTN</name>